<evidence type="ECO:0000256" key="6">
    <source>
        <dbReference type="ARBA" id="ARBA00022741"/>
    </source>
</evidence>
<keyword evidence="9" id="KW-0324">Glycolysis</keyword>
<evidence type="ECO:0000256" key="4">
    <source>
        <dbReference type="ARBA" id="ARBA00012324"/>
    </source>
</evidence>
<keyword evidence="6" id="KW-0547">Nucleotide-binding</keyword>
<dbReference type="UniPathway" id="UPA00109">
    <property type="reaction ID" value="UER00180"/>
</dbReference>
<evidence type="ECO:0000313" key="15">
    <source>
        <dbReference type="Proteomes" id="UP000239649"/>
    </source>
</evidence>
<comment type="catalytic activity">
    <reaction evidence="11">
        <text>D-fructose + ATP = D-fructose 6-phosphate + ADP + H(+)</text>
        <dbReference type="Rhea" id="RHEA:16125"/>
        <dbReference type="ChEBI" id="CHEBI:15378"/>
        <dbReference type="ChEBI" id="CHEBI:30616"/>
        <dbReference type="ChEBI" id="CHEBI:37721"/>
        <dbReference type="ChEBI" id="CHEBI:61527"/>
        <dbReference type="ChEBI" id="CHEBI:456216"/>
        <dbReference type="EC" id="2.7.1.1"/>
    </reaction>
    <physiologicalReaction direction="left-to-right" evidence="11">
        <dbReference type="Rhea" id="RHEA:16126"/>
    </physiologicalReaction>
</comment>
<dbReference type="InterPro" id="IPR043129">
    <property type="entry name" value="ATPase_NBD"/>
</dbReference>
<evidence type="ECO:0000256" key="5">
    <source>
        <dbReference type="ARBA" id="ARBA00022679"/>
    </source>
</evidence>
<evidence type="ECO:0000256" key="11">
    <source>
        <dbReference type="ARBA" id="ARBA00047905"/>
    </source>
</evidence>
<comment type="pathway">
    <text evidence="2">Carbohydrate metabolism; hexose metabolism.</text>
</comment>
<dbReference type="PANTHER" id="PTHR19443">
    <property type="entry name" value="HEXOKINASE"/>
    <property type="match status" value="1"/>
</dbReference>
<dbReference type="CDD" id="cd24020">
    <property type="entry name" value="ASKHA_NBD_HK_plant"/>
    <property type="match status" value="1"/>
</dbReference>
<dbReference type="SUPFAM" id="SSF53067">
    <property type="entry name" value="Actin-like ATPase domain"/>
    <property type="match status" value="2"/>
</dbReference>
<dbReference type="GO" id="GO:0005829">
    <property type="term" value="C:cytosol"/>
    <property type="evidence" value="ECO:0007669"/>
    <property type="project" value="TreeGrafter"/>
</dbReference>
<dbReference type="InterPro" id="IPR022673">
    <property type="entry name" value="Hexokinase_C"/>
</dbReference>
<dbReference type="Gene3D" id="3.40.367.20">
    <property type="match status" value="1"/>
</dbReference>
<comment type="catalytic activity">
    <reaction evidence="10">
        <text>a D-hexose + ATP = a D-hexose 6-phosphate + ADP + H(+)</text>
        <dbReference type="Rhea" id="RHEA:22740"/>
        <dbReference type="ChEBI" id="CHEBI:4194"/>
        <dbReference type="ChEBI" id="CHEBI:15378"/>
        <dbReference type="ChEBI" id="CHEBI:30616"/>
        <dbReference type="ChEBI" id="CHEBI:229467"/>
        <dbReference type="ChEBI" id="CHEBI:456216"/>
        <dbReference type="EC" id="2.7.1.1"/>
    </reaction>
    <physiologicalReaction direction="left-to-right" evidence="10">
        <dbReference type="Rhea" id="RHEA:22741"/>
    </physiologicalReaction>
</comment>
<reference evidence="14 15" key="1">
    <citation type="journal article" date="2018" name="Plant J.">
        <title>Genome sequences of Chlorella sorokiniana UTEX 1602 and Micractinium conductrix SAG 241.80: implications to maltose excretion by a green alga.</title>
        <authorList>
            <person name="Arriola M.B."/>
            <person name="Velmurugan N."/>
            <person name="Zhang Y."/>
            <person name="Plunkett M.H."/>
            <person name="Hondzo H."/>
            <person name="Barney B.M."/>
        </authorList>
    </citation>
    <scope>NUCLEOTIDE SEQUENCE [LARGE SCALE GENOMIC DNA]</scope>
    <source>
        <strain evidence="14 15">SAG 241.80</strain>
    </source>
</reference>
<dbReference type="InterPro" id="IPR001202">
    <property type="entry name" value="WW_dom"/>
</dbReference>
<dbReference type="GO" id="GO:0004340">
    <property type="term" value="F:glucokinase activity"/>
    <property type="evidence" value="ECO:0007669"/>
    <property type="project" value="TreeGrafter"/>
</dbReference>
<comment type="caution">
    <text evidence="14">The sequence shown here is derived from an EMBL/GenBank/DDBJ whole genome shotgun (WGS) entry which is preliminary data.</text>
</comment>
<dbReference type="GO" id="GO:0005524">
    <property type="term" value="F:ATP binding"/>
    <property type="evidence" value="ECO:0007669"/>
    <property type="project" value="UniProtKB-KW"/>
</dbReference>
<dbReference type="PANTHER" id="PTHR19443:SF16">
    <property type="entry name" value="HEXOKINASE TYPE 1-RELATED"/>
    <property type="match status" value="1"/>
</dbReference>
<feature type="domain" description="WW" evidence="13">
    <location>
        <begin position="685"/>
        <end position="713"/>
    </location>
</feature>
<dbReference type="Pfam" id="PF03727">
    <property type="entry name" value="Hexokinase_2"/>
    <property type="match status" value="1"/>
</dbReference>
<evidence type="ECO:0000256" key="9">
    <source>
        <dbReference type="ARBA" id="ARBA00023152"/>
    </source>
</evidence>
<organism evidence="14 15">
    <name type="scientific">Micractinium conductrix</name>
    <dbReference type="NCBI Taxonomy" id="554055"/>
    <lineage>
        <taxon>Eukaryota</taxon>
        <taxon>Viridiplantae</taxon>
        <taxon>Chlorophyta</taxon>
        <taxon>core chlorophytes</taxon>
        <taxon>Trebouxiophyceae</taxon>
        <taxon>Chlorellales</taxon>
        <taxon>Chlorellaceae</taxon>
        <taxon>Chlorella clade</taxon>
        <taxon>Micractinium</taxon>
    </lineage>
</organism>
<keyword evidence="7" id="KW-0418">Kinase</keyword>
<feature type="region of interest" description="Disordered" evidence="12">
    <location>
        <begin position="965"/>
        <end position="991"/>
    </location>
</feature>
<dbReference type="GO" id="GO:0006006">
    <property type="term" value="P:glucose metabolic process"/>
    <property type="evidence" value="ECO:0007669"/>
    <property type="project" value="TreeGrafter"/>
</dbReference>
<feature type="compositionally biased region" description="Low complexity" evidence="12">
    <location>
        <begin position="893"/>
        <end position="908"/>
    </location>
</feature>
<name>A0A2P6V6J5_9CHLO</name>
<dbReference type="STRING" id="554055.A0A2P6V6J5"/>
<dbReference type="Pfam" id="PF00349">
    <property type="entry name" value="Hexokinase_1"/>
    <property type="match status" value="1"/>
</dbReference>
<evidence type="ECO:0000256" key="10">
    <source>
        <dbReference type="ARBA" id="ARBA00044613"/>
    </source>
</evidence>
<dbReference type="GO" id="GO:0006096">
    <property type="term" value="P:glycolytic process"/>
    <property type="evidence" value="ECO:0007669"/>
    <property type="project" value="UniProtKB-UniPathway"/>
</dbReference>
<comment type="pathway">
    <text evidence="1">Carbohydrate degradation; glycolysis; D-glyceraldehyde 3-phosphate and glycerone phosphate from D-glucose: step 1/4.</text>
</comment>
<sequence>MQALPLLGGLAVLLAHRVREAKRACREMDALIDEYRQLFNTPVERLHALRDALVEQLEAGLANKPGGLLALPSYVDVLPSGHERGHCFAVDLGGTNLRVAHVQLGEERGATEATHIREWPIPDEHLDTDKGTLLTYVAQRTAEVVQEHAGGGGAKPVVGFCFSFPVEQTAVDNGRVVVWTKNFRGTYLVGEDVVGALRRELAAAGVDAEVPAIMNDTVATLVALRYGEPDTQLGIILGAGTNCAYVERADAIGKLPAGFQGRTPTMVVNSEWGDFRSPLLPSCEEDLWIDCSSAHPGSGLFEKQISGLYLGEVARRILLRLAVKGELFGGAVPGLLDRHFKLTTADMAAIDEDDSAGLLGVAEVLDRALQIGGTSLQQRQMVREVCQLVCLRSARLCAAAIAGILQRAGHPCGGASASGGAASAPAPHVVVAVDGSVFAKYSKYRERLRAALEDVCGKAAADSIELRLAQDGSASSSRRLSPAAAAAAAAPPASSVKSCAGLAPEKLLGFTVLNMTKQGALVGVVDDVLAVAETGEAQPLLHVRAPADPALPEEAPREEHLIPFVPQIVPSYDPTAGLVFVQPPSGLLDLGRQQLLLAHLQRDLEPYTSPPPLSLLSRMGLRVMPSAKQLEEAGRPDLVTAVKQAGGFLEVASYLGLRSQRKPAGFWEDDSNLDEELTLFVAAHWTRFQDPESRQSYWYNQITHRITWEEPILPERVDLDDEGSYMLTEAEDDRVMPSKSAVKAAGRYDLHHAIVQRGGYTATGQQLGRRSAWPPSQHLGSLPTLRQELRAFLKETGLRPNRMPTASQLVDAGRGDLLQAIVQRGGFVATARMLGWATQRRGRSAWQDPQAVATELRQFILEKQFPELAGRQPGRRRQAPQVLQQWAAQRGVQQQRSQQQQELQQQEQRQQEADVPALPPEARLPTHAELARAGRHDLRYAMQRHGSCMVAALLGIECRRSGAHNRGLSAAAEGSSEAAAAAAPACAEEAD</sequence>
<dbReference type="AlphaFoldDB" id="A0A2P6V6J5"/>
<dbReference type="Gene3D" id="2.30.30.240">
    <property type="entry name" value="PRC-barrel domain"/>
    <property type="match status" value="1"/>
</dbReference>
<dbReference type="Proteomes" id="UP000239649">
    <property type="component" value="Unassembled WGS sequence"/>
</dbReference>
<dbReference type="GO" id="GO:0008865">
    <property type="term" value="F:fructokinase activity"/>
    <property type="evidence" value="ECO:0007669"/>
    <property type="project" value="TreeGrafter"/>
</dbReference>
<dbReference type="PROSITE" id="PS51748">
    <property type="entry name" value="HEXOKINASE_2"/>
    <property type="match status" value="1"/>
</dbReference>
<dbReference type="CDD" id="cd00201">
    <property type="entry name" value="WW"/>
    <property type="match status" value="1"/>
</dbReference>
<dbReference type="GO" id="GO:0005739">
    <property type="term" value="C:mitochondrion"/>
    <property type="evidence" value="ECO:0007669"/>
    <property type="project" value="TreeGrafter"/>
</dbReference>
<dbReference type="GO" id="GO:0001678">
    <property type="term" value="P:intracellular glucose homeostasis"/>
    <property type="evidence" value="ECO:0007669"/>
    <property type="project" value="InterPro"/>
</dbReference>
<comment type="similarity">
    <text evidence="3">Belongs to the hexokinase family.</text>
</comment>
<evidence type="ECO:0000256" key="12">
    <source>
        <dbReference type="SAM" id="MobiDB-lite"/>
    </source>
</evidence>
<dbReference type="GO" id="GO:0005536">
    <property type="term" value="F:D-glucose binding"/>
    <property type="evidence" value="ECO:0007669"/>
    <property type="project" value="InterPro"/>
</dbReference>
<dbReference type="Gene3D" id="2.20.70.10">
    <property type="match status" value="1"/>
</dbReference>
<dbReference type="EC" id="2.7.1.1" evidence="4"/>
<evidence type="ECO:0000256" key="1">
    <source>
        <dbReference type="ARBA" id="ARBA00004888"/>
    </source>
</evidence>
<feature type="compositionally biased region" description="Low complexity" evidence="12">
    <location>
        <begin position="969"/>
        <end position="991"/>
    </location>
</feature>
<dbReference type="UniPathway" id="UPA00242"/>
<evidence type="ECO:0000256" key="2">
    <source>
        <dbReference type="ARBA" id="ARBA00005028"/>
    </source>
</evidence>
<keyword evidence="5" id="KW-0808">Transferase</keyword>
<dbReference type="PROSITE" id="PS50020">
    <property type="entry name" value="WW_DOMAIN_2"/>
    <property type="match status" value="1"/>
</dbReference>
<feature type="region of interest" description="Disordered" evidence="12">
    <location>
        <begin position="893"/>
        <end position="924"/>
    </location>
</feature>
<gene>
    <name evidence="14" type="ORF">C2E20_6884</name>
</gene>
<dbReference type="InterPro" id="IPR001312">
    <property type="entry name" value="Hexokinase"/>
</dbReference>
<dbReference type="InterPro" id="IPR022672">
    <property type="entry name" value="Hexokinase_N"/>
</dbReference>
<evidence type="ECO:0000256" key="3">
    <source>
        <dbReference type="ARBA" id="ARBA00009225"/>
    </source>
</evidence>
<dbReference type="Gene3D" id="3.30.420.40">
    <property type="match status" value="1"/>
</dbReference>
<keyword evidence="8" id="KW-0067">ATP-binding</keyword>
<dbReference type="PRINTS" id="PR00475">
    <property type="entry name" value="HEXOKINASE"/>
</dbReference>
<evidence type="ECO:0000313" key="14">
    <source>
        <dbReference type="EMBL" id="PSC69709.1"/>
    </source>
</evidence>
<dbReference type="EMBL" id="LHPF02000025">
    <property type="protein sequence ID" value="PSC69709.1"/>
    <property type="molecule type" value="Genomic_DNA"/>
</dbReference>
<dbReference type="OrthoDB" id="419537at2759"/>
<evidence type="ECO:0000259" key="13">
    <source>
        <dbReference type="PROSITE" id="PS50020"/>
    </source>
</evidence>
<evidence type="ECO:0000256" key="8">
    <source>
        <dbReference type="ARBA" id="ARBA00022840"/>
    </source>
</evidence>
<protein>
    <recommendedName>
        <fullName evidence="4">hexokinase</fullName>
        <ecNumber evidence="4">2.7.1.1</ecNumber>
    </recommendedName>
</protein>
<proteinExistence type="inferred from homology"/>
<accession>A0A2P6V6J5</accession>
<evidence type="ECO:0000256" key="7">
    <source>
        <dbReference type="ARBA" id="ARBA00022777"/>
    </source>
</evidence>
<keyword evidence="15" id="KW-1185">Reference proteome</keyword>